<protein>
    <submittedName>
        <fullName evidence="1">Uncharacterized protein</fullName>
    </submittedName>
</protein>
<reference evidence="2" key="1">
    <citation type="journal article" date="2023" name="G3 (Bethesda)">
        <title>Genome assembly and association tests identify interacting loci associated with vigor, precocity, and sex in interspecific pistachio rootstocks.</title>
        <authorList>
            <person name="Palmer W."/>
            <person name="Jacygrad E."/>
            <person name="Sagayaradj S."/>
            <person name="Cavanaugh K."/>
            <person name="Han R."/>
            <person name="Bertier L."/>
            <person name="Beede B."/>
            <person name="Kafkas S."/>
            <person name="Golino D."/>
            <person name="Preece J."/>
            <person name="Michelmore R."/>
        </authorList>
    </citation>
    <scope>NUCLEOTIDE SEQUENCE [LARGE SCALE GENOMIC DNA]</scope>
</reference>
<gene>
    <name evidence="1" type="ORF">Pint_33727</name>
</gene>
<keyword evidence="2" id="KW-1185">Reference proteome</keyword>
<sequence>MTEVVEDIMIVGAGIVGLTTSLGLHRVGIGELSIGIIESLKVSGSAILLWTNAWKALDAIGIVDSRPTKINSLIDHRCGIAIASTIPGEALSEKSLKTKGKHYCWKHLKRNYQVAPLGTPRRWFLLRNQCFKAVHLGDGTILKTKVLIGCDGVNSVVAKWLGFKKPMFSGRSGMRGMRYKRAIMAWRPNSWRFSRKAFDVVSALVMIRLFIGFSLGLPLAKAINDPFISNKALYGELEDNPAKMKQFAGDALHPMTPDIGQGGCSALEDGVVLARCIAEALTKKPSGQTKERTGEDEEKFKKIEMGLQRYAKERRWRSFELIGTAYVVGLIQQSDGMIVNFVERKFFLSF</sequence>
<dbReference type="Proteomes" id="UP001163603">
    <property type="component" value="Chromosome 14"/>
</dbReference>
<evidence type="ECO:0000313" key="2">
    <source>
        <dbReference type="Proteomes" id="UP001163603"/>
    </source>
</evidence>
<comment type="caution">
    <text evidence="1">The sequence shown here is derived from an EMBL/GenBank/DDBJ whole genome shotgun (WGS) entry which is preliminary data.</text>
</comment>
<organism evidence="1 2">
    <name type="scientific">Pistacia integerrima</name>
    <dbReference type="NCBI Taxonomy" id="434235"/>
    <lineage>
        <taxon>Eukaryota</taxon>
        <taxon>Viridiplantae</taxon>
        <taxon>Streptophyta</taxon>
        <taxon>Embryophyta</taxon>
        <taxon>Tracheophyta</taxon>
        <taxon>Spermatophyta</taxon>
        <taxon>Magnoliopsida</taxon>
        <taxon>eudicotyledons</taxon>
        <taxon>Gunneridae</taxon>
        <taxon>Pentapetalae</taxon>
        <taxon>rosids</taxon>
        <taxon>malvids</taxon>
        <taxon>Sapindales</taxon>
        <taxon>Anacardiaceae</taxon>
        <taxon>Pistacia</taxon>
    </lineage>
</organism>
<proteinExistence type="predicted"/>
<evidence type="ECO:0000313" key="1">
    <source>
        <dbReference type="EMBL" id="KAJ0011261.1"/>
    </source>
</evidence>
<accession>A0ACC0X9E2</accession>
<name>A0ACC0X9E2_9ROSI</name>
<dbReference type="EMBL" id="CM047749">
    <property type="protein sequence ID" value="KAJ0011261.1"/>
    <property type="molecule type" value="Genomic_DNA"/>
</dbReference>